<keyword evidence="4" id="KW-1185">Reference proteome</keyword>
<accession>A0A1T4VS09</accession>
<dbReference type="CDD" id="cd16329">
    <property type="entry name" value="LolA_like"/>
    <property type="match status" value="1"/>
</dbReference>
<feature type="chain" id="PRO_5013069383" evidence="1">
    <location>
        <begin position="22"/>
        <end position="257"/>
    </location>
</feature>
<evidence type="ECO:0000313" key="3">
    <source>
        <dbReference type="EMBL" id="SKA67746.1"/>
    </source>
</evidence>
<name>A0A1T4VS09_9BACT</name>
<dbReference type="RefSeq" id="WP_078684183.1">
    <property type="nucleotide sequence ID" value="NZ_FUYA01000002.1"/>
</dbReference>
<feature type="signal peptide" evidence="1">
    <location>
        <begin position="1"/>
        <end position="21"/>
    </location>
</feature>
<organism evidence="3 4">
    <name type="scientific">Desulfobaculum bizertense DSM 18034</name>
    <dbReference type="NCBI Taxonomy" id="1121442"/>
    <lineage>
        <taxon>Bacteria</taxon>
        <taxon>Pseudomonadati</taxon>
        <taxon>Thermodesulfobacteriota</taxon>
        <taxon>Desulfovibrionia</taxon>
        <taxon>Desulfovibrionales</taxon>
        <taxon>Desulfovibrionaceae</taxon>
        <taxon>Desulfobaculum</taxon>
    </lineage>
</organism>
<keyword evidence="1" id="KW-0732">Signal</keyword>
<protein>
    <submittedName>
        <fullName evidence="3">Outer membrane lipoprotein-sorting protein</fullName>
    </submittedName>
</protein>
<sequence length="257" mass="29717">MKKSGIFLAFLFLVSAGWASAAEPLTGHDIAVLVDRADSSQDMRQTMLMVIERGSQRLLRKMVSFTKKYPPDQRSIIRFETPSDIRNTSYLTWSWDSPEQEDDMWVYLPSENLVRRISGGGKKGSFMRSDLANEDIEKRSVADDTQRVLREEKYNDQQCWVLEYLPISPDDTGYSKRIAWIRKDIHLPVYIEYYDKRGKLCKKAQYGGFEKIQNIWTTTRMLIASPRKGSRTLIQISDVSYNTGLADSVFEQSNLTR</sequence>
<dbReference type="STRING" id="1121442.SAMN02745702_00880"/>
<keyword evidence="3" id="KW-0449">Lipoprotein</keyword>
<dbReference type="InterPro" id="IPR033399">
    <property type="entry name" value="TP_0789-like"/>
</dbReference>
<dbReference type="Pfam" id="PF17131">
    <property type="entry name" value="LolA_like"/>
    <property type="match status" value="1"/>
</dbReference>
<proteinExistence type="predicted"/>
<dbReference type="Proteomes" id="UP000189733">
    <property type="component" value="Unassembled WGS sequence"/>
</dbReference>
<feature type="domain" description="Uncharacterized protein TP-0789" evidence="2">
    <location>
        <begin position="72"/>
        <end position="257"/>
    </location>
</feature>
<evidence type="ECO:0000259" key="2">
    <source>
        <dbReference type="Pfam" id="PF17131"/>
    </source>
</evidence>
<dbReference type="OrthoDB" id="9803781at2"/>
<reference evidence="3 4" key="1">
    <citation type="submission" date="2017-02" db="EMBL/GenBank/DDBJ databases">
        <authorList>
            <person name="Peterson S.W."/>
        </authorList>
    </citation>
    <scope>NUCLEOTIDE SEQUENCE [LARGE SCALE GENOMIC DNA]</scope>
    <source>
        <strain evidence="3 4">DSM 18034</strain>
    </source>
</reference>
<dbReference type="Gene3D" id="2.50.20.10">
    <property type="entry name" value="Lipoprotein localisation LolA/LolB/LppX"/>
    <property type="match status" value="1"/>
</dbReference>
<evidence type="ECO:0000256" key="1">
    <source>
        <dbReference type="SAM" id="SignalP"/>
    </source>
</evidence>
<evidence type="ECO:0000313" key="4">
    <source>
        <dbReference type="Proteomes" id="UP000189733"/>
    </source>
</evidence>
<dbReference type="AlphaFoldDB" id="A0A1T4VS09"/>
<gene>
    <name evidence="3" type="ORF">SAMN02745702_00880</name>
</gene>
<dbReference type="EMBL" id="FUYA01000002">
    <property type="protein sequence ID" value="SKA67746.1"/>
    <property type="molecule type" value="Genomic_DNA"/>
</dbReference>